<organism evidence="1">
    <name type="scientific">freshwater metagenome</name>
    <dbReference type="NCBI Taxonomy" id="449393"/>
    <lineage>
        <taxon>unclassified sequences</taxon>
        <taxon>metagenomes</taxon>
        <taxon>ecological metagenomes</taxon>
    </lineage>
</organism>
<accession>A0A6J5ZXF4</accession>
<dbReference type="AlphaFoldDB" id="A0A6J5ZXF4"/>
<evidence type="ECO:0000313" key="1">
    <source>
        <dbReference type="EMBL" id="CAB4346052.1"/>
    </source>
</evidence>
<sequence length="193" mass="20716">MRETVPPIISGTTKASLIDTRSPTLLSFAGDRELPRTIKTFVTSAPFSLFDRSGIPFIVDNNGFAHQLAISRTQLRWNVSPFCLNTTRSSHFFGPGSAGTKVDLPATLPAGRRLVLTLKFAVSRAEGRMAIFFLPSRTGFSDAEIQADQVASGLRIIVPETATAISLSAWGGLRACLKSASLNVSTPVPQPAR</sequence>
<proteinExistence type="predicted"/>
<protein>
    <submittedName>
        <fullName evidence="1">Unannotated protein</fullName>
    </submittedName>
</protein>
<gene>
    <name evidence="1" type="ORF">UFOPK3547_01233</name>
</gene>
<dbReference type="EMBL" id="CAESAN010000110">
    <property type="protein sequence ID" value="CAB4346052.1"/>
    <property type="molecule type" value="Genomic_DNA"/>
</dbReference>
<reference evidence="1" key="1">
    <citation type="submission" date="2020-05" db="EMBL/GenBank/DDBJ databases">
        <authorList>
            <person name="Chiriac C."/>
            <person name="Salcher M."/>
            <person name="Ghai R."/>
            <person name="Kavagutti S V."/>
        </authorList>
    </citation>
    <scope>NUCLEOTIDE SEQUENCE</scope>
</reference>
<name>A0A6J5ZXF4_9ZZZZ</name>